<dbReference type="PANTHER" id="PTHR42770:SF16">
    <property type="entry name" value="AMINO ACID PERMEASE"/>
    <property type="match status" value="1"/>
</dbReference>
<feature type="transmembrane region" description="Helical" evidence="6">
    <location>
        <begin position="23"/>
        <end position="45"/>
    </location>
</feature>
<sequence length="496" mass="50951">MTPTPPTTPGVKRLSGRLGTGSIVFMVIAAAAPLTVIGGNVPIAVGSGNGAGAPVGFLLAALVLLVFAVGFVTMTPYVRDAGAFFSYASAGLGPRAGLAAAFVALVAYTAIQVGVYGFLGWALGDLVTFFGGPTLHWGVYAFVALILVAVLGYRHIELSSRVLGIALVAEITVVVVLDVVIFSTGGAEGIAWSTFSAENVFSPGLAISVLFALTGFIGFEATAVFRDEARDPARTIPRATYLAVIIIGVFYAVSCWALITGAGTDGAVALAKATLAGDANMLMDLTGRYLGPIFQDITQVLLVTSLFACVLSFHNIIARYQFTLAGRGALPRRLGVVHGRHESPAFSSMVQTITAAVIVGAFALFDVEPLVGVFGSMAGVATVGMVLLMLLTSVAVLVFFSRNAQVRRALIGRAVVAPIAAVIGLALSLWLVLSNFTLVTGGSVALSIVLALLPVAAGVVGAAWGGRRRIGEIQVPDATPTAAIAVARAQDDMIDG</sequence>
<dbReference type="InterPro" id="IPR050367">
    <property type="entry name" value="APC_superfamily"/>
</dbReference>
<keyword evidence="8" id="KW-1185">Reference proteome</keyword>
<feature type="transmembrane region" description="Helical" evidence="6">
    <location>
        <begin position="444"/>
        <end position="464"/>
    </location>
</feature>
<reference evidence="7 8" key="1">
    <citation type="submission" date="2023-09" db="EMBL/GenBank/DDBJ databases">
        <title>Microbacterium fusihabitans sp. nov., Microbacterium phycihabitans sp. nov., and Microbacterium cervinum sp. nov., isolated from dried seaweeds of beach.</title>
        <authorList>
            <person name="Lee S.D."/>
        </authorList>
    </citation>
    <scope>NUCLEOTIDE SEQUENCE [LARGE SCALE GENOMIC DNA]</scope>
    <source>
        <strain evidence="7 8">KSW2-21</strain>
    </source>
</reference>
<evidence type="ECO:0000313" key="7">
    <source>
        <dbReference type="EMBL" id="MDU0327709.1"/>
    </source>
</evidence>
<feature type="transmembrane region" description="Helical" evidence="6">
    <location>
        <begin position="135"/>
        <end position="153"/>
    </location>
</feature>
<comment type="subcellular location">
    <subcellularLocation>
        <location evidence="1">Cell membrane</location>
        <topology evidence="1">Multi-pass membrane protein</topology>
    </subcellularLocation>
</comment>
<feature type="transmembrane region" description="Helical" evidence="6">
    <location>
        <begin position="239"/>
        <end position="259"/>
    </location>
</feature>
<name>A0ABU3RY23_9MICO</name>
<protein>
    <submittedName>
        <fullName evidence="7">APC family permease</fullName>
    </submittedName>
</protein>
<evidence type="ECO:0000256" key="5">
    <source>
        <dbReference type="ARBA" id="ARBA00023136"/>
    </source>
</evidence>
<keyword evidence="3 6" id="KW-0812">Transmembrane</keyword>
<feature type="transmembrane region" description="Helical" evidence="6">
    <location>
        <begin position="410"/>
        <end position="432"/>
    </location>
</feature>
<feature type="transmembrane region" description="Helical" evidence="6">
    <location>
        <begin position="98"/>
        <end position="123"/>
    </location>
</feature>
<feature type="transmembrane region" description="Helical" evidence="6">
    <location>
        <begin position="343"/>
        <end position="365"/>
    </location>
</feature>
<proteinExistence type="predicted"/>
<dbReference type="RefSeq" id="WP_154097418.1">
    <property type="nucleotide sequence ID" value="NZ_JAWDIU010000004.1"/>
</dbReference>
<dbReference type="PIRSF" id="PIRSF006060">
    <property type="entry name" value="AA_transporter"/>
    <property type="match status" value="1"/>
</dbReference>
<gene>
    <name evidence="7" type="ORF">RWH43_13170</name>
</gene>
<dbReference type="InterPro" id="IPR002293">
    <property type="entry name" value="AA/rel_permease1"/>
</dbReference>
<keyword evidence="5 6" id="KW-0472">Membrane</keyword>
<evidence type="ECO:0000256" key="3">
    <source>
        <dbReference type="ARBA" id="ARBA00022692"/>
    </source>
</evidence>
<feature type="transmembrane region" description="Helical" evidence="6">
    <location>
        <begin position="57"/>
        <end position="78"/>
    </location>
</feature>
<dbReference type="Proteomes" id="UP001256673">
    <property type="component" value="Unassembled WGS sequence"/>
</dbReference>
<evidence type="ECO:0000256" key="1">
    <source>
        <dbReference type="ARBA" id="ARBA00004651"/>
    </source>
</evidence>
<evidence type="ECO:0000313" key="8">
    <source>
        <dbReference type="Proteomes" id="UP001256673"/>
    </source>
</evidence>
<evidence type="ECO:0000256" key="2">
    <source>
        <dbReference type="ARBA" id="ARBA00022475"/>
    </source>
</evidence>
<feature type="transmembrane region" description="Helical" evidence="6">
    <location>
        <begin position="165"/>
        <end position="185"/>
    </location>
</feature>
<feature type="transmembrane region" description="Helical" evidence="6">
    <location>
        <begin position="371"/>
        <end position="398"/>
    </location>
</feature>
<feature type="transmembrane region" description="Helical" evidence="6">
    <location>
        <begin position="300"/>
        <end position="322"/>
    </location>
</feature>
<keyword evidence="4 6" id="KW-1133">Transmembrane helix</keyword>
<comment type="caution">
    <text evidence="7">The sequence shown here is derived from an EMBL/GenBank/DDBJ whole genome shotgun (WGS) entry which is preliminary data.</text>
</comment>
<dbReference type="Gene3D" id="1.20.1740.10">
    <property type="entry name" value="Amino acid/polyamine transporter I"/>
    <property type="match status" value="1"/>
</dbReference>
<evidence type="ECO:0000256" key="4">
    <source>
        <dbReference type="ARBA" id="ARBA00022989"/>
    </source>
</evidence>
<evidence type="ECO:0000256" key="6">
    <source>
        <dbReference type="SAM" id="Phobius"/>
    </source>
</evidence>
<dbReference type="PANTHER" id="PTHR42770">
    <property type="entry name" value="AMINO ACID TRANSPORTER-RELATED"/>
    <property type="match status" value="1"/>
</dbReference>
<organism evidence="7 8">
    <name type="scientific">Microbacterium algihabitans</name>
    <dbReference type="NCBI Taxonomy" id="3075992"/>
    <lineage>
        <taxon>Bacteria</taxon>
        <taxon>Bacillati</taxon>
        <taxon>Actinomycetota</taxon>
        <taxon>Actinomycetes</taxon>
        <taxon>Micrococcales</taxon>
        <taxon>Microbacteriaceae</taxon>
        <taxon>Microbacterium</taxon>
    </lineage>
</organism>
<accession>A0ABU3RY23</accession>
<keyword evidence="2" id="KW-1003">Cell membrane</keyword>
<dbReference type="EMBL" id="JAWDIU010000004">
    <property type="protein sequence ID" value="MDU0327709.1"/>
    <property type="molecule type" value="Genomic_DNA"/>
</dbReference>
<dbReference type="Pfam" id="PF13520">
    <property type="entry name" value="AA_permease_2"/>
    <property type="match status" value="1"/>
</dbReference>
<feature type="transmembrane region" description="Helical" evidence="6">
    <location>
        <begin position="205"/>
        <end position="227"/>
    </location>
</feature>